<dbReference type="CDD" id="cd02231">
    <property type="entry name" value="cupin_BLL6423-like"/>
    <property type="match status" value="1"/>
</dbReference>
<sequence length="131" mass="14668">MKSDNPLPKISRLITAHDASSRKAIFSTELPEEANFFTPKHEPPLPVGFYLAYETSSFPARLTDSRDLADYKAIFEKSDSSGLVKHGGILMRYVDYPSNCITPMHRTISLDFGIVIEGELECVLDSGERRT</sequence>
<dbReference type="PANTHER" id="PTHR36156:SF2">
    <property type="entry name" value="CUPIN TYPE-2 DOMAIN-CONTAINING PROTEIN"/>
    <property type="match status" value="1"/>
</dbReference>
<dbReference type="InterPro" id="IPR047142">
    <property type="entry name" value="OryJ/VirC-like"/>
</dbReference>
<dbReference type="InterPro" id="IPR014710">
    <property type="entry name" value="RmlC-like_jellyroll"/>
</dbReference>
<proteinExistence type="predicted"/>
<dbReference type="AlphaFoldDB" id="Q0CBB2"/>
<protein>
    <recommendedName>
        <fullName evidence="3">Cupin 2 conserved barrel domain-containing protein</fullName>
    </recommendedName>
</protein>
<dbReference type="HOGENOM" id="CLU_096188_0_0_1"/>
<evidence type="ECO:0000313" key="1">
    <source>
        <dbReference type="EMBL" id="EAU30159.1"/>
    </source>
</evidence>
<dbReference type="OrthoDB" id="5840532at2759"/>
<dbReference type="PANTHER" id="PTHR36156">
    <property type="entry name" value="SLR2101 PROTEIN"/>
    <property type="match status" value="1"/>
</dbReference>
<accession>Q0CBB2</accession>
<dbReference type="GeneID" id="4353643"/>
<gene>
    <name evidence="1" type="ORF">ATEG_09022</name>
</gene>
<dbReference type="Gene3D" id="2.60.120.10">
    <property type="entry name" value="Jelly Rolls"/>
    <property type="match status" value="1"/>
</dbReference>
<name>Q0CBB2_ASPTN</name>
<reference evidence="2" key="1">
    <citation type="submission" date="2005-09" db="EMBL/GenBank/DDBJ databases">
        <title>Annotation of the Aspergillus terreus NIH2624 genome.</title>
        <authorList>
            <person name="Birren B.W."/>
            <person name="Lander E.S."/>
            <person name="Galagan J.E."/>
            <person name="Nusbaum C."/>
            <person name="Devon K."/>
            <person name="Henn M."/>
            <person name="Ma L.-J."/>
            <person name="Jaffe D.B."/>
            <person name="Butler J."/>
            <person name="Alvarez P."/>
            <person name="Gnerre S."/>
            <person name="Grabherr M."/>
            <person name="Kleber M."/>
            <person name="Mauceli E.W."/>
            <person name="Brockman W."/>
            <person name="Rounsley S."/>
            <person name="Young S.K."/>
            <person name="LaButti K."/>
            <person name="Pushparaj V."/>
            <person name="DeCaprio D."/>
            <person name="Crawford M."/>
            <person name="Koehrsen M."/>
            <person name="Engels R."/>
            <person name="Montgomery P."/>
            <person name="Pearson M."/>
            <person name="Howarth C."/>
            <person name="Larson L."/>
            <person name="Luoma S."/>
            <person name="White J."/>
            <person name="Alvarado L."/>
            <person name="Kodira C.D."/>
            <person name="Zeng Q."/>
            <person name="Oleary S."/>
            <person name="Yandava C."/>
            <person name="Denning D.W."/>
            <person name="Nierman W.C."/>
            <person name="Milne T."/>
            <person name="Madden K."/>
        </authorList>
    </citation>
    <scope>NUCLEOTIDE SEQUENCE [LARGE SCALE GENOMIC DNA]</scope>
    <source>
        <strain evidence="2">NIH 2624 / FGSC A1156</strain>
    </source>
</reference>
<dbReference type="RefSeq" id="XP_001217644.1">
    <property type="nucleotide sequence ID" value="XM_001217643.1"/>
</dbReference>
<evidence type="ECO:0000313" key="2">
    <source>
        <dbReference type="Proteomes" id="UP000007963"/>
    </source>
</evidence>
<dbReference type="Proteomes" id="UP000007963">
    <property type="component" value="Unassembled WGS sequence"/>
</dbReference>
<evidence type="ECO:0008006" key="3">
    <source>
        <dbReference type="Google" id="ProtNLM"/>
    </source>
</evidence>
<dbReference type="VEuPathDB" id="FungiDB:ATEG_09022"/>
<organism evidence="1 2">
    <name type="scientific">Aspergillus terreus (strain NIH 2624 / FGSC A1156)</name>
    <dbReference type="NCBI Taxonomy" id="341663"/>
    <lineage>
        <taxon>Eukaryota</taxon>
        <taxon>Fungi</taxon>
        <taxon>Dikarya</taxon>
        <taxon>Ascomycota</taxon>
        <taxon>Pezizomycotina</taxon>
        <taxon>Eurotiomycetes</taxon>
        <taxon>Eurotiomycetidae</taxon>
        <taxon>Eurotiales</taxon>
        <taxon>Aspergillaceae</taxon>
        <taxon>Aspergillus</taxon>
        <taxon>Aspergillus subgen. Circumdati</taxon>
    </lineage>
</organism>
<dbReference type="EMBL" id="CH476607">
    <property type="protein sequence ID" value="EAU30159.1"/>
    <property type="molecule type" value="Genomic_DNA"/>
</dbReference>
<dbReference type="OMA" id="GTMHQWV"/>